<dbReference type="OrthoDB" id="825378at2"/>
<evidence type="ECO:0000313" key="2">
    <source>
        <dbReference type="EMBL" id="SFB20997.1"/>
    </source>
</evidence>
<dbReference type="PROSITE" id="PS51257">
    <property type="entry name" value="PROKAR_LIPOPROTEIN"/>
    <property type="match status" value="1"/>
</dbReference>
<reference evidence="2 3" key="1">
    <citation type="submission" date="2016-10" db="EMBL/GenBank/DDBJ databases">
        <authorList>
            <person name="de Groot N.N."/>
        </authorList>
    </citation>
    <scope>NUCLEOTIDE SEQUENCE [LARGE SCALE GENOMIC DNA]</scope>
    <source>
        <strain evidence="2 3">DSM 23399</strain>
    </source>
</reference>
<feature type="chain" id="PRO_5011520645" description="Lipocalin-like domain-containing protein" evidence="1">
    <location>
        <begin position="21"/>
        <end position="159"/>
    </location>
</feature>
<name>A0A1I0Z6K9_9BACT</name>
<accession>A0A1I0Z6K9</accession>
<dbReference type="STRING" id="237018.SAMN04489723_105276"/>
<sequence length="159" mass="18140">MKTKLLPLFALFFILFSCNDDDEISPNAKIEGKYRYNSEGNMSWIDKTFNFVDVMEFKSDGTVTGESYTTDLGSDTILGYRGYFSGSYTIIEGKVTITYSKSYHMGVEDVNYIPKEELIQSQEEGYTSDYVNSEDYSQLSFICPSNAYCTFLPVYVKVN</sequence>
<evidence type="ECO:0000313" key="3">
    <source>
        <dbReference type="Proteomes" id="UP000198790"/>
    </source>
</evidence>
<keyword evidence="3" id="KW-1185">Reference proteome</keyword>
<proteinExistence type="predicted"/>
<protein>
    <recommendedName>
        <fullName evidence="4">Lipocalin-like domain-containing protein</fullName>
    </recommendedName>
</protein>
<dbReference type="RefSeq" id="WP_092896446.1">
    <property type="nucleotide sequence ID" value="NZ_FOKK01000005.1"/>
</dbReference>
<dbReference type="EMBL" id="FOKK01000005">
    <property type="protein sequence ID" value="SFB20997.1"/>
    <property type="molecule type" value="Genomic_DNA"/>
</dbReference>
<evidence type="ECO:0000256" key="1">
    <source>
        <dbReference type="SAM" id="SignalP"/>
    </source>
</evidence>
<dbReference type="Proteomes" id="UP000198790">
    <property type="component" value="Unassembled WGS sequence"/>
</dbReference>
<evidence type="ECO:0008006" key="4">
    <source>
        <dbReference type="Google" id="ProtNLM"/>
    </source>
</evidence>
<gene>
    <name evidence="2" type="ORF">SAMN04489723_105276</name>
</gene>
<keyword evidence="1" id="KW-0732">Signal</keyword>
<dbReference type="AlphaFoldDB" id="A0A1I0Z6K9"/>
<organism evidence="2 3">
    <name type="scientific">Algoriphagus aquimarinus</name>
    <dbReference type="NCBI Taxonomy" id="237018"/>
    <lineage>
        <taxon>Bacteria</taxon>
        <taxon>Pseudomonadati</taxon>
        <taxon>Bacteroidota</taxon>
        <taxon>Cytophagia</taxon>
        <taxon>Cytophagales</taxon>
        <taxon>Cyclobacteriaceae</taxon>
        <taxon>Algoriphagus</taxon>
    </lineage>
</organism>
<feature type="signal peptide" evidence="1">
    <location>
        <begin position="1"/>
        <end position="20"/>
    </location>
</feature>